<gene>
    <name evidence="3" type="ORF">D7V94_16540</name>
</gene>
<dbReference type="GO" id="GO:1904680">
    <property type="term" value="F:peptide transmembrane transporter activity"/>
    <property type="evidence" value="ECO:0007669"/>
    <property type="project" value="TreeGrafter"/>
</dbReference>
<keyword evidence="4" id="KW-1185">Reference proteome</keyword>
<feature type="domain" description="Solute-binding protein family 5" evidence="2">
    <location>
        <begin position="144"/>
        <end position="573"/>
    </location>
</feature>
<dbReference type="InterPro" id="IPR039424">
    <property type="entry name" value="SBP_5"/>
</dbReference>
<dbReference type="Proteomes" id="UP000280696">
    <property type="component" value="Unassembled WGS sequence"/>
</dbReference>
<dbReference type="PANTHER" id="PTHR30290">
    <property type="entry name" value="PERIPLASMIC BINDING COMPONENT OF ABC TRANSPORTER"/>
    <property type="match status" value="1"/>
</dbReference>
<dbReference type="EMBL" id="RAYQ01000019">
    <property type="protein sequence ID" value="RKI89789.1"/>
    <property type="molecule type" value="Genomic_DNA"/>
</dbReference>
<dbReference type="SUPFAM" id="SSF53850">
    <property type="entry name" value="Periplasmic binding protein-like II"/>
    <property type="match status" value="1"/>
</dbReference>
<dbReference type="GO" id="GO:0015833">
    <property type="term" value="P:peptide transport"/>
    <property type="evidence" value="ECO:0007669"/>
    <property type="project" value="TreeGrafter"/>
</dbReference>
<sequence>MRLTTLTAAYTYFKRRKKMRRKVIAMLMAATVAAVTLVGCGGGSGSGSAGDSGASSGTESSDSGTSGGTESSGGSGGGTAAAEGITTEVGTPRAETLIVECQNSTDTPGQFNSYMQGTAMGFGIHQMMSAHLWEMSTAKGEQYGEIADGLPTSNDDFTEWTVKIRQGIKWSDGEDVTADDVAFTFNMIKDNSAINASAATNLYIDTVEKVDDYTVKFVMKEPFPRFVQRYGITVWGTDYRIVPEHIYSQQADVTTFKDEAPVVAGPYTVKDYDSLGMWVLYELREDWQDSTLGVVGAAEFGYTAEQTPPKYVWFRTFSDSTTKQMAMINNEIDLLCEVTLEEFQTMNASNPNIKCWYDDFPYANPDDPGAKGIVFSHGKGAPYDNADFRWGICLALDIDQISMNTFSGAGRAAPIPLLNNTQFLQETYTIPMQEWLENFELDLGDGTTFKPYDTGYAKRMADSLGISGTDEELITMFGAGWWKHDEEAATKMLEKAGFEKVDGVWNYNGAPFTFELSYLADAEFQESRAVQAVYNQLSAFGFQCTIASKSSATWDVDGGQGNFDIAGYWPSGGILKDFYSAISGFDAELIKPLGETGSGQGMRWNNARVTEILHELANLNPEDPKSYELHTEFLQECVKDMCEINFLSGTKFVPSNCTYWEGYPDANNPYDGPWWWWSCFKYMLPNIHPTQG</sequence>
<accession>A0A3A9AEI8</accession>
<dbReference type="InterPro" id="IPR000914">
    <property type="entry name" value="SBP_5_dom"/>
</dbReference>
<dbReference type="OrthoDB" id="9772924at2"/>
<evidence type="ECO:0000259" key="2">
    <source>
        <dbReference type="Pfam" id="PF00496"/>
    </source>
</evidence>
<dbReference type="Pfam" id="PF00496">
    <property type="entry name" value="SBP_bac_5"/>
    <property type="match status" value="1"/>
</dbReference>
<evidence type="ECO:0000313" key="3">
    <source>
        <dbReference type="EMBL" id="RKI89789.1"/>
    </source>
</evidence>
<protein>
    <submittedName>
        <fullName evidence="3">ABC transporter substrate-binding protein</fullName>
    </submittedName>
</protein>
<feature type="region of interest" description="Disordered" evidence="1">
    <location>
        <begin position="46"/>
        <end position="91"/>
    </location>
</feature>
<feature type="compositionally biased region" description="Gly residues" evidence="1">
    <location>
        <begin position="65"/>
        <end position="79"/>
    </location>
</feature>
<dbReference type="Gene3D" id="3.40.190.10">
    <property type="entry name" value="Periplasmic binding protein-like II"/>
    <property type="match status" value="1"/>
</dbReference>
<dbReference type="CDD" id="cd08509">
    <property type="entry name" value="PBP2_TmCBP_oligosaccharides_like"/>
    <property type="match status" value="1"/>
</dbReference>
<dbReference type="PANTHER" id="PTHR30290:SF16">
    <property type="entry name" value="OLIGOPEPTIDE ABC TRANSPORTER, PERIPLASMIC OLIGOPEPTIDE-BINDING PROTEIN"/>
    <property type="match status" value="1"/>
</dbReference>
<organism evidence="3 4">
    <name type="scientific">Parablautia intestinalis</name>
    <dbReference type="NCBI Taxonomy" id="2320100"/>
    <lineage>
        <taxon>Bacteria</taxon>
        <taxon>Bacillati</taxon>
        <taxon>Bacillota</taxon>
        <taxon>Clostridia</taxon>
        <taxon>Lachnospirales</taxon>
        <taxon>Lachnospiraceae</taxon>
        <taxon>Parablautia</taxon>
    </lineage>
</organism>
<comment type="caution">
    <text evidence="3">The sequence shown here is derived from an EMBL/GenBank/DDBJ whole genome shotgun (WGS) entry which is preliminary data.</text>
</comment>
<name>A0A3A9AEI8_9FIRM</name>
<dbReference type="AlphaFoldDB" id="A0A3A9AEI8"/>
<feature type="compositionally biased region" description="Low complexity" evidence="1">
    <location>
        <begin position="51"/>
        <end position="64"/>
    </location>
</feature>
<dbReference type="Gene3D" id="3.90.76.10">
    <property type="entry name" value="Dipeptide-binding Protein, Domain 1"/>
    <property type="match status" value="1"/>
</dbReference>
<evidence type="ECO:0000256" key="1">
    <source>
        <dbReference type="SAM" id="MobiDB-lite"/>
    </source>
</evidence>
<reference evidence="3 4" key="1">
    <citation type="submission" date="2018-09" db="EMBL/GenBank/DDBJ databases">
        <title>Murine metabolic-syndrome-specific gut microbial biobank.</title>
        <authorList>
            <person name="Liu C."/>
        </authorList>
    </citation>
    <scope>NUCLEOTIDE SEQUENCE [LARGE SCALE GENOMIC DNA]</scope>
    <source>
        <strain evidence="3 4">0.1xD8-82</strain>
    </source>
</reference>
<proteinExistence type="predicted"/>
<dbReference type="Gene3D" id="3.10.105.10">
    <property type="entry name" value="Dipeptide-binding Protein, Domain 3"/>
    <property type="match status" value="1"/>
</dbReference>
<evidence type="ECO:0000313" key="4">
    <source>
        <dbReference type="Proteomes" id="UP000280696"/>
    </source>
</evidence>